<reference evidence="3" key="1">
    <citation type="submission" date="2013-01" db="EMBL/GenBank/DDBJ databases">
        <title>Draft Genome Sequence of a Mulberry Tree, Morus notabilis C.K. Schneid.</title>
        <authorList>
            <person name="He N."/>
            <person name="Zhao S."/>
        </authorList>
    </citation>
    <scope>NUCLEOTIDE SEQUENCE</scope>
</reference>
<evidence type="ECO:0000313" key="3">
    <source>
        <dbReference type="Proteomes" id="UP000030645"/>
    </source>
</evidence>
<accession>W9QNW7</accession>
<name>W9QNW7_9ROSA</name>
<dbReference type="Proteomes" id="UP000030645">
    <property type="component" value="Unassembled WGS sequence"/>
</dbReference>
<evidence type="ECO:0000313" key="2">
    <source>
        <dbReference type="EMBL" id="EXB36984.1"/>
    </source>
</evidence>
<keyword evidence="3" id="KW-1185">Reference proteome</keyword>
<proteinExistence type="predicted"/>
<feature type="region of interest" description="Disordered" evidence="1">
    <location>
        <begin position="76"/>
        <end position="96"/>
    </location>
</feature>
<dbReference type="EMBL" id="KE343602">
    <property type="protein sequence ID" value="EXB36984.1"/>
    <property type="molecule type" value="Genomic_DNA"/>
</dbReference>
<evidence type="ECO:0000256" key="1">
    <source>
        <dbReference type="SAM" id="MobiDB-lite"/>
    </source>
</evidence>
<protein>
    <submittedName>
        <fullName evidence="2">Uncharacterized protein</fullName>
    </submittedName>
</protein>
<sequence length="96" mass="11252">MLKKFSKRYVKLHKCKLRQDDPCLMPESEHGKGFFLAETEPYRKERSGDEKEDKQETPRRTQLLETIDKALLARQMQKAQVPQPQLPLALDVASRK</sequence>
<organism evidence="2 3">
    <name type="scientific">Morus notabilis</name>
    <dbReference type="NCBI Taxonomy" id="981085"/>
    <lineage>
        <taxon>Eukaryota</taxon>
        <taxon>Viridiplantae</taxon>
        <taxon>Streptophyta</taxon>
        <taxon>Embryophyta</taxon>
        <taxon>Tracheophyta</taxon>
        <taxon>Spermatophyta</taxon>
        <taxon>Magnoliopsida</taxon>
        <taxon>eudicotyledons</taxon>
        <taxon>Gunneridae</taxon>
        <taxon>Pentapetalae</taxon>
        <taxon>rosids</taxon>
        <taxon>fabids</taxon>
        <taxon>Rosales</taxon>
        <taxon>Moraceae</taxon>
        <taxon>Moreae</taxon>
        <taxon>Morus</taxon>
    </lineage>
</organism>
<dbReference type="AlphaFoldDB" id="W9QNW7"/>
<gene>
    <name evidence="2" type="ORF">L484_018362</name>
</gene>
<feature type="region of interest" description="Disordered" evidence="1">
    <location>
        <begin position="25"/>
        <end position="60"/>
    </location>
</feature>
<feature type="compositionally biased region" description="Basic and acidic residues" evidence="1">
    <location>
        <begin position="40"/>
        <end position="59"/>
    </location>
</feature>